<proteinExistence type="predicted"/>
<keyword evidence="2" id="KW-1133">Transmembrane helix</keyword>
<dbReference type="SUPFAM" id="SSF69318">
    <property type="entry name" value="Integrin alpha N-terminal domain"/>
    <property type="match status" value="1"/>
</dbReference>
<evidence type="ECO:0000256" key="1">
    <source>
        <dbReference type="SAM" id="MobiDB-lite"/>
    </source>
</evidence>
<dbReference type="PANTHER" id="PTHR32305:SF15">
    <property type="entry name" value="PROTEIN RHSA-RELATED"/>
    <property type="match status" value="1"/>
</dbReference>
<comment type="caution">
    <text evidence="3">The sequence shown here is derived from an EMBL/GenBank/DDBJ whole genome shotgun (WGS) entry which is preliminary data.</text>
</comment>
<evidence type="ECO:0000313" key="4">
    <source>
        <dbReference type="Proteomes" id="UP000321331"/>
    </source>
</evidence>
<keyword evidence="2" id="KW-0472">Membrane</keyword>
<feature type="region of interest" description="Disordered" evidence="1">
    <location>
        <begin position="763"/>
        <end position="787"/>
    </location>
</feature>
<feature type="transmembrane region" description="Helical" evidence="2">
    <location>
        <begin position="1720"/>
        <end position="1745"/>
    </location>
</feature>
<evidence type="ECO:0000313" key="3">
    <source>
        <dbReference type="EMBL" id="TXC05487.1"/>
    </source>
</evidence>
<dbReference type="EMBL" id="VMNF01000006">
    <property type="protein sequence ID" value="TXC05487.1"/>
    <property type="molecule type" value="Genomic_DNA"/>
</dbReference>
<gene>
    <name evidence="3" type="ORF">FocTR4_00010648</name>
</gene>
<dbReference type="InterPro" id="IPR050708">
    <property type="entry name" value="T6SS_VgrG/RHS"/>
</dbReference>
<accession>A0A5C6T400</accession>
<evidence type="ECO:0000256" key="2">
    <source>
        <dbReference type="SAM" id="Phobius"/>
    </source>
</evidence>
<name>A0A5C6T400_FUSOC</name>
<dbReference type="InterPro" id="IPR028994">
    <property type="entry name" value="Integrin_alpha_N"/>
</dbReference>
<dbReference type="Gene3D" id="2.180.10.10">
    <property type="entry name" value="RHS repeat-associated core"/>
    <property type="match status" value="1"/>
</dbReference>
<reference evidence="3 4" key="1">
    <citation type="submission" date="2019-07" db="EMBL/GenBank/DDBJ databases">
        <title>The First High-Quality Draft Genome Sequence of the Causal Agent of the Current Panama Disease Epidemic.</title>
        <authorList>
            <person name="Warmington R.J."/>
            <person name="Kay W."/>
            <person name="Jeffries A."/>
            <person name="Bebber D."/>
            <person name="Moore K."/>
            <person name="Studholme D.J."/>
        </authorList>
    </citation>
    <scope>NUCLEOTIDE SEQUENCE [LARGE SCALE GENOMIC DNA]</scope>
    <source>
        <strain evidence="3 4">TR4</strain>
    </source>
</reference>
<sequence length="1976" mass="213566">MSSYSSAIDRQQGKADTDNNGVARYMLGIETPAGIKSGNEPDLSLQYSQGTPNGILGLSWVLGGVSSIYLGAPKVVYGKVNPPPPDYDTSKPKLIMDGLELLNIDGEYNGPQTVYTTEINNTSLQIEYGTTLDSRIVTQPEGKAREWRIKKQTDCHGNTIQYNYIPSPQTENTRDVNTSYLDSIKYCSNDVTDSPATRFVQFHYADRKDLVTHSIAGAIITRANLLSSISIGINIGGEITVNRTYSLTYGQSATTNDSYLSQVAESSEKDGQAVNLLPTSFSYTAQDTAPGDLFKTALTDVACVVWDIANKVMAVKTYTAERKPNSDGKPDAIADWTPSEENVQVPMPMWDPTSPDAEMPDFLTPDLHGDGLSDLIIPYQNARGMLELFLSQTNGARLAAVQEVKQTNFPWVVKSKFMAMDITGTGVADVVQIFPNGQNLSFRNFPGVTNESNSGSIGLADGIQTDTTYGFDNTIEILPNDLYNIKATSFRCLVTGDSSKGFKATGINSILGGPFPKRDANAPVLSILSCDINGDGTQDIVLGKAEFQAPNMVFRYLVSLGDGMGSFAKCGDELTQTVENAMEPKGDGRFSVTNLNGGLYPSLVYVYQQGNDISFVCILTAEGKLSIVPVYNTGQPTDLLSSSNDSMGLVTAFSYGCLTDPDVYDSGVDWRNYPPTDPGNYVVKGAPNYVVTSLEHTNDSATNSLAFEVNMAKTYRQVLVNSQGRGWLGFESITTHNIVDDIWTTEHYFQTFPKIGLKSKIDTLNSDPKVDPQQSPLSSQKTDYDTPLSQQNGCDIYHVDKLFDKLETEGEQCRVQMTQFTYDDNGNVITKYVSEHQQGQIIFQSWQNCSDTSIRGITSLMTAMKLSSVETNRDLTANTALLETVKRWSDDTGDFLTTTHGFDDYGNEISTMDPAGLATTTTYDSYFSSLPIQQVEKGRGVNSIQLLAYDMASGELLAKRETSGRLTCTRVDGFGRNIEARMQSKVTGTLSTTAKEFLPKVYAASSDFMKLLSDKCILDPVQQYSYDLFKSSAGNSYLTSSTLSYFNDTDIGQLQVLDVVDCVGQKKMQRSRQGVDPASSSTDKHVTWKCSPWDNFEYQPGPSEGTTSVFDKLGRVLNQTRPSHNDSAINVVSSLQYSIDGGTVLETVTGPDSNASATNVVLWSAPRTYISINGKEHIISATNQGALTSEFTCDVAGNLLSASDPQAKRETRKYNSLGQLRILDNVYQRMQDPAKPSEQLSMTYIYNGTGQLEKTINANEGAIMFNGDSKGRPISETGFDGRVLRYQYDDAGKERLSSMTVYPSGEAKQLETKLSFEYDERARLSSRALTFADGVEYEIVFEYDWQGQVMTKSYPNGATKLNKYIGSLLSYSEVYAEGPGGQRETWLDGTFECNNATEKPNKITFGKADGQTDFQHTFEYDLQSYTLSHNLDQLGQSPSDTKPLVQKTYIYNGADQLAQNLDGMSNVAKKYNYEGSNPATGKRGAATAFNILYDRAGMTTRRDTEASSLQLSYDSFGLLASYKDNVGKTTNMACAPDGKTVKREEPENVGSLLTISDDYNIQIKKDGSEIITIKLFGAGILIGNCSKTVPSKSSTHASGDSPSSAALFTDVKGNVTHRLKSTDGSLLDTITYDDFGTPKIKRVQPSDTSFDKTSTYESKSLDEGAELYNFGSRWYDPITGRFTTPDDILAVKDLARTDGLNRLAFENNDPINHADPSGHWSLSAVLGAVLGAALVVGAIALTIATGRAAAPLAAAAAAGALASGGITATVLVNAAIGGATGALGAVATPANMVSATECLGQAVGLAMGTATENLIGAAATVGSKALISATSSLLTTVAHNAIENKFYGTYYGLFEGAGTAFGSGAAMGALGGLVSAGSHLVKGGVSAVAQTSAQRLKKGLTGGLLIGVRAGFAVAKSEDLPQRARKWVSKERMEMVNLFREQERNFKGLLSMVGPSGLVGTLHSDLIKHQSFVNYG</sequence>
<keyword evidence="2" id="KW-0812">Transmembrane</keyword>
<organism evidence="3 4">
    <name type="scientific">Fusarium oxysporum f. sp. cubense</name>
    <dbReference type="NCBI Taxonomy" id="61366"/>
    <lineage>
        <taxon>Eukaryota</taxon>
        <taxon>Fungi</taxon>
        <taxon>Dikarya</taxon>
        <taxon>Ascomycota</taxon>
        <taxon>Pezizomycotina</taxon>
        <taxon>Sordariomycetes</taxon>
        <taxon>Hypocreomycetidae</taxon>
        <taxon>Hypocreales</taxon>
        <taxon>Nectriaceae</taxon>
        <taxon>Fusarium</taxon>
        <taxon>Fusarium oxysporum species complex</taxon>
    </lineage>
</organism>
<dbReference type="InterPro" id="IPR022385">
    <property type="entry name" value="Rhs_assc_core"/>
</dbReference>
<feature type="transmembrane region" description="Helical" evidence="2">
    <location>
        <begin position="1752"/>
        <end position="1776"/>
    </location>
</feature>
<dbReference type="NCBIfam" id="TIGR03696">
    <property type="entry name" value="Rhs_assc_core"/>
    <property type="match status" value="1"/>
</dbReference>
<evidence type="ECO:0008006" key="5">
    <source>
        <dbReference type="Google" id="ProtNLM"/>
    </source>
</evidence>
<dbReference type="Proteomes" id="UP000321331">
    <property type="component" value="Unassembled WGS sequence"/>
</dbReference>
<dbReference type="PANTHER" id="PTHR32305">
    <property type="match status" value="1"/>
</dbReference>
<protein>
    <recommendedName>
        <fullName evidence="5">Insecticide toxin TcdB middle/N-terminal domain-containing protein</fullName>
    </recommendedName>
</protein>